<evidence type="ECO:0000256" key="10">
    <source>
        <dbReference type="ARBA" id="ARBA00023303"/>
    </source>
</evidence>
<comment type="function">
    <text evidence="13 14">Fluoride-specific ion channel. Important for reducing fluoride concentration in the cell, thus reducing its toxicity.</text>
</comment>
<evidence type="ECO:0000256" key="2">
    <source>
        <dbReference type="ARBA" id="ARBA00022448"/>
    </source>
</evidence>
<evidence type="ECO:0000256" key="6">
    <source>
        <dbReference type="ARBA" id="ARBA00022989"/>
    </source>
</evidence>
<dbReference type="PANTHER" id="PTHR28259">
    <property type="entry name" value="FLUORIDE EXPORT PROTEIN 1-RELATED"/>
    <property type="match status" value="1"/>
</dbReference>
<organism evidence="15 16">
    <name type="scientific">Rossellomorea vietnamensis</name>
    <dbReference type="NCBI Taxonomy" id="218284"/>
    <lineage>
        <taxon>Bacteria</taxon>
        <taxon>Bacillati</taxon>
        <taxon>Bacillota</taxon>
        <taxon>Bacilli</taxon>
        <taxon>Bacillales</taxon>
        <taxon>Bacillaceae</taxon>
        <taxon>Rossellomorea</taxon>
    </lineage>
</organism>
<reference evidence="15 16" key="1">
    <citation type="submission" date="2019-08" db="EMBL/GenBank/DDBJ databases">
        <title>Bacillus genomes from the desert of Cuatro Cienegas, Coahuila.</title>
        <authorList>
            <person name="Olmedo-Alvarez G."/>
        </authorList>
    </citation>
    <scope>NUCLEOTIDE SEQUENCE [LARGE SCALE GENOMIC DNA]</scope>
    <source>
        <strain evidence="15 16">CH128b_4D</strain>
    </source>
</reference>
<feature type="transmembrane region" description="Helical" evidence="14">
    <location>
        <begin position="93"/>
        <end position="115"/>
    </location>
</feature>
<name>A0A5D4MJE7_9BACI</name>
<dbReference type="HAMAP" id="MF_00454">
    <property type="entry name" value="FluC"/>
    <property type="match status" value="1"/>
</dbReference>
<evidence type="ECO:0000256" key="7">
    <source>
        <dbReference type="ARBA" id="ARBA00023053"/>
    </source>
</evidence>
<evidence type="ECO:0000256" key="8">
    <source>
        <dbReference type="ARBA" id="ARBA00023065"/>
    </source>
</evidence>
<keyword evidence="10 14" id="KW-0407">Ion channel</keyword>
<evidence type="ECO:0000256" key="5">
    <source>
        <dbReference type="ARBA" id="ARBA00022723"/>
    </source>
</evidence>
<keyword evidence="8 14" id="KW-0406">Ion transport</keyword>
<dbReference type="RefSeq" id="WP_148952828.1">
    <property type="nucleotide sequence ID" value="NZ_VTEG01000001.1"/>
</dbReference>
<gene>
    <name evidence="14" type="primary">fluC</name>
    <name evidence="14" type="synonym">crcB</name>
    <name evidence="15" type="ORF">FZC84_02330</name>
</gene>
<feature type="transmembrane region" description="Helical" evidence="14">
    <location>
        <begin position="60"/>
        <end position="87"/>
    </location>
</feature>
<evidence type="ECO:0000256" key="1">
    <source>
        <dbReference type="ARBA" id="ARBA00004651"/>
    </source>
</evidence>
<comment type="similarity">
    <text evidence="11 14">Belongs to the fluoride channel Fluc/FEX (TC 1.A.43) family.</text>
</comment>
<dbReference type="EMBL" id="VTEG01000001">
    <property type="protein sequence ID" value="TYS01509.1"/>
    <property type="molecule type" value="Genomic_DNA"/>
</dbReference>
<evidence type="ECO:0000313" key="16">
    <source>
        <dbReference type="Proteomes" id="UP000325182"/>
    </source>
</evidence>
<keyword evidence="3 14" id="KW-1003">Cell membrane</keyword>
<protein>
    <recommendedName>
        <fullName evidence="14">Fluoride-specific ion channel FluC</fullName>
    </recommendedName>
</protein>
<evidence type="ECO:0000313" key="15">
    <source>
        <dbReference type="EMBL" id="TYS01509.1"/>
    </source>
</evidence>
<keyword evidence="6 14" id="KW-1133">Transmembrane helix</keyword>
<dbReference type="Pfam" id="PF02537">
    <property type="entry name" value="CRCB"/>
    <property type="match status" value="1"/>
</dbReference>
<proteinExistence type="inferred from homology"/>
<feature type="transmembrane region" description="Helical" evidence="14">
    <location>
        <begin position="31"/>
        <end position="53"/>
    </location>
</feature>
<accession>A0A5D4MJE7</accession>
<comment type="caution">
    <text evidence="15">The sequence shown here is derived from an EMBL/GenBank/DDBJ whole genome shotgun (WGS) entry which is preliminary data.</text>
</comment>
<keyword evidence="4 14" id="KW-0812">Transmembrane</keyword>
<keyword evidence="9 14" id="KW-0472">Membrane</keyword>
<dbReference type="PANTHER" id="PTHR28259:SF16">
    <property type="entry name" value="FLUORIDE-SPECIFIC ION CHANNEL FLUC 2"/>
    <property type="match status" value="1"/>
</dbReference>
<keyword evidence="7 14" id="KW-0915">Sodium</keyword>
<dbReference type="InterPro" id="IPR003691">
    <property type="entry name" value="FluC"/>
</dbReference>
<comment type="subcellular location">
    <subcellularLocation>
        <location evidence="1 14">Cell membrane</location>
        <topology evidence="1 14">Multi-pass membrane protein</topology>
    </subcellularLocation>
</comment>
<evidence type="ECO:0000256" key="11">
    <source>
        <dbReference type="ARBA" id="ARBA00035120"/>
    </source>
</evidence>
<dbReference type="AlphaFoldDB" id="A0A5D4MJE7"/>
<evidence type="ECO:0000256" key="3">
    <source>
        <dbReference type="ARBA" id="ARBA00022475"/>
    </source>
</evidence>
<evidence type="ECO:0000256" key="12">
    <source>
        <dbReference type="ARBA" id="ARBA00035585"/>
    </source>
</evidence>
<dbReference type="Proteomes" id="UP000325182">
    <property type="component" value="Unassembled WGS sequence"/>
</dbReference>
<evidence type="ECO:0000256" key="13">
    <source>
        <dbReference type="ARBA" id="ARBA00049940"/>
    </source>
</evidence>
<evidence type="ECO:0000256" key="4">
    <source>
        <dbReference type="ARBA" id="ARBA00022692"/>
    </source>
</evidence>
<dbReference type="GO" id="GO:0062054">
    <property type="term" value="F:fluoride channel activity"/>
    <property type="evidence" value="ECO:0007669"/>
    <property type="project" value="UniProtKB-UniRule"/>
</dbReference>
<dbReference type="GO" id="GO:0046872">
    <property type="term" value="F:metal ion binding"/>
    <property type="evidence" value="ECO:0007669"/>
    <property type="project" value="UniProtKB-KW"/>
</dbReference>
<comment type="activity regulation">
    <text evidence="14">Na(+) is not transported, but it plays an essential structural role and its presence is essential for fluoride channel function.</text>
</comment>
<feature type="binding site" evidence="14">
    <location>
        <position position="72"/>
    </location>
    <ligand>
        <name>Na(+)</name>
        <dbReference type="ChEBI" id="CHEBI:29101"/>
        <note>structural</note>
    </ligand>
</feature>
<dbReference type="GO" id="GO:0005886">
    <property type="term" value="C:plasma membrane"/>
    <property type="evidence" value="ECO:0007669"/>
    <property type="project" value="UniProtKB-SubCell"/>
</dbReference>
<sequence>MILLAIAAGGFLGAVSRFAISSVIKRRFRQSLPLGTLTVNWAGAFLLGVLLGLEIEGRAYAFLGIGFLGAFTTYSTFMVEALTLGISGERRRAIYYLALSYAGGLAAVFLGLTGVENLF</sequence>
<feature type="binding site" evidence="14">
    <location>
        <position position="69"/>
    </location>
    <ligand>
        <name>Na(+)</name>
        <dbReference type="ChEBI" id="CHEBI:29101"/>
        <note>structural</note>
    </ligand>
</feature>
<keyword evidence="5 14" id="KW-0479">Metal-binding</keyword>
<comment type="catalytic activity">
    <reaction evidence="12">
        <text>fluoride(in) = fluoride(out)</text>
        <dbReference type="Rhea" id="RHEA:76159"/>
        <dbReference type="ChEBI" id="CHEBI:17051"/>
    </reaction>
    <physiologicalReaction direction="left-to-right" evidence="12">
        <dbReference type="Rhea" id="RHEA:76160"/>
    </physiologicalReaction>
</comment>
<evidence type="ECO:0000256" key="14">
    <source>
        <dbReference type="HAMAP-Rule" id="MF_00454"/>
    </source>
</evidence>
<keyword evidence="2 14" id="KW-0813">Transport</keyword>
<dbReference type="GO" id="GO:0140114">
    <property type="term" value="P:cellular detoxification of fluoride"/>
    <property type="evidence" value="ECO:0007669"/>
    <property type="project" value="UniProtKB-UniRule"/>
</dbReference>
<evidence type="ECO:0000256" key="9">
    <source>
        <dbReference type="ARBA" id="ARBA00023136"/>
    </source>
</evidence>